<accession>A0ABQ7CVZ9</accession>
<feature type="region of interest" description="Disordered" evidence="1">
    <location>
        <begin position="24"/>
        <end position="99"/>
    </location>
</feature>
<feature type="compositionally biased region" description="Basic and acidic residues" evidence="1">
    <location>
        <begin position="52"/>
        <end position="73"/>
    </location>
</feature>
<sequence length="153" mass="17254">MVGTLSSETAKAVIEQLELPGVTGKPSRTLGTVGKRRNRPELPFYSDFADEREEHGILDRKTENTEKRGERSRGIGRRRALAGGPIGVSVRDRRDTRPDGRSKPLLVWTRVLLVLMRLVLIPTRMDRLGYREMVPESDGLIVRIVPDGRRVLT</sequence>
<protein>
    <submittedName>
        <fullName evidence="2">Uncharacterized protein</fullName>
    </submittedName>
</protein>
<name>A0ABQ7CVZ9_BRACR</name>
<evidence type="ECO:0000313" key="3">
    <source>
        <dbReference type="Proteomes" id="UP000266723"/>
    </source>
</evidence>
<comment type="caution">
    <text evidence="2">The sequence shown here is derived from an EMBL/GenBank/DDBJ whole genome shotgun (WGS) entry which is preliminary data.</text>
</comment>
<feature type="compositionally biased region" description="Basic and acidic residues" evidence="1">
    <location>
        <begin position="90"/>
        <end position="99"/>
    </location>
</feature>
<evidence type="ECO:0000256" key="1">
    <source>
        <dbReference type="SAM" id="MobiDB-lite"/>
    </source>
</evidence>
<gene>
    <name evidence="2" type="ORF">DY000_02016466</name>
</gene>
<organism evidence="2 3">
    <name type="scientific">Brassica cretica</name>
    <name type="common">Mustard</name>
    <dbReference type="NCBI Taxonomy" id="69181"/>
    <lineage>
        <taxon>Eukaryota</taxon>
        <taxon>Viridiplantae</taxon>
        <taxon>Streptophyta</taxon>
        <taxon>Embryophyta</taxon>
        <taxon>Tracheophyta</taxon>
        <taxon>Spermatophyta</taxon>
        <taxon>Magnoliopsida</taxon>
        <taxon>eudicotyledons</taxon>
        <taxon>Gunneridae</taxon>
        <taxon>Pentapetalae</taxon>
        <taxon>rosids</taxon>
        <taxon>malvids</taxon>
        <taxon>Brassicales</taxon>
        <taxon>Brassicaceae</taxon>
        <taxon>Brassiceae</taxon>
        <taxon>Brassica</taxon>
    </lineage>
</organism>
<dbReference type="EMBL" id="QGKV02000759">
    <property type="protein sequence ID" value="KAF3563746.1"/>
    <property type="molecule type" value="Genomic_DNA"/>
</dbReference>
<evidence type="ECO:0000313" key="2">
    <source>
        <dbReference type="EMBL" id="KAF3563746.1"/>
    </source>
</evidence>
<keyword evidence="3" id="KW-1185">Reference proteome</keyword>
<reference evidence="2 3" key="1">
    <citation type="journal article" date="2020" name="BMC Genomics">
        <title>Intraspecific diversification of the crop wild relative Brassica cretica Lam. using demographic model selection.</title>
        <authorList>
            <person name="Kioukis A."/>
            <person name="Michalopoulou V.A."/>
            <person name="Briers L."/>
            <person name="Pirintsos S."/>
            <person name="Studholme D.J."/>
            <person name="Pavlidis P."/>
            <person name="Sarris P.F."/>
        </authorList>
    </citation>
    <scope>NUCLEOTIDE SEQUENCE [LARGE SCALE GENOMIC DNA]</scope>
    <source>
        <strain evidence="3">cv. PFS-1207/04</strain>
    </source>
</reference>
<proteinExistence type="predicted"/>
<dbReference type="Proteomes" id="UP000266723">
    <property type="component" value="Unassembled WGS sequence"/>
</dbReference>